<dbReference type="InterPro" id="IPR027417">
    <property type="entry name" value="P-loop_NTPase"/>
</dbReference>
<evidence type="ECO:0008006" key="4">
    <source>
        <dbReference type="Google" id="ProtNLM"/>
    </source>
</evidence>
<evidence type="ECO:0000313" key="3">
    <source>
        <dbReference type="Proteomes" id="UP000016927"/>
    </source>
</evidence>
<dbReference type="Proteomes" id="UP000016927">
    <property type="component" value="Unassembled WGS sequence"/>
</dbReference>
<dbReference type="GO" id="GO:0003924">
    <property type="term" value="F:GTPase activity"/>
    <property type="evidence" value="ECO:0007669"/>
    <property type="project" value="TreeGrafter"/>
</dbReference>
<dbReference type="PANTHER" id="PTHR12858">
    <property type="entry name" value="RIBOSOME BIOGENESIS PROTEIN"/>
    <property type="match status" value="1"/>
</dbReference>
<dbReference type="HOGENOM" id="CLU_2004543_0_0_1"/>
<dbReference type="GO" id="GO:0005525">
    <property type="term" value="F:GTP binding"/>
    <property type="evidence" value="ECO:0007669"/>
    <property type="project" value="TreeGrafter"/>
</dbReference>
<dbReference type="PANTHER" id="PTHR12858:SF2">
    <property type="entry name" value="RIBOSOME BIOGENESIS PROTEIN BMS1 HOMOLOG"/>
    <property type="match status" value="1"/>
</dbReference>
<feature type="region of interest" description="Disordered" evidence="1">
    <location>
        <begin position="1"/>
        <end position="32"/>
    </location>
</feature>
<dbReference type="GO" id="GO:0000479">
    <property type="term" value="P:endonucleolytic cleavage of tricistronic rRNA transcript (SSU-rRNA, 5.8S rRNA, LSU-rRNA)"/>
    <property type="evidence" value="ECO:0007669"/>
    <property type="project" value="TreeGrafter"/>
</dbReference>
<dbReference type="AlphaFoldDB" id="R0MJI0"/>
<reference evidence="2 3" key="1">
    <citation type="journal article" date="2013" name="BMC Genomics">
        <title>Comparative genomics of parasitic silkworm microsporidia reveal an association between genome expansion and host adaptation.</title>
        <authorList>
            <person name="Pan G."/>
            <person name="Xu J."/>
            <person name="Li T."/>
            <person name="Xia Q."/>
            <person name="Liu S.L."/>
            <person name="Zhang G."/>
            <person name="Li S."/>
            <person name="Li C."/>
            <person name="Liu H."/>
            <person name="Yang L."/>
            <person name="Liu T."/>
            <person name="Zhang X."/>
            <person name="Wu Z."/>
            <person name="Fan W."/>
            <person name="Dang X."/>
            <person name="Xiang H."/>
            <person name="Tao M."/>
            <person name="Li Y."/>
            <person name="Hu J."/>
            <person name="Li Z."/>
            <person name="Lin L."/>
            <person name="Luo J."/>
            <person name="Geng L."/>
            <person name="Wang L."/>
            <person name="Long M."/>
            <person name="Wan Y."/>
            <person name="He N."/>
            <person name="Zhang Z."/>
            <person name="Lu C."/>
            <person name="Keeling P.J."/>
            <person name="Wang J."/>
            <person name="Xiang Z."/>
            <person name="Zhou Z."/>
        </authorList>
    </citation>
    <scope>NUCLEOTIDE SEQUENCE [LARGE SCALE GENOMIC DNA]</scope>
    <source>
        <strain evidence="3">CQ1 / CVCC 102059</strain>
    </source>
</reference>
<name>R0MJI0_NOSB1</name>
<protein>
    <recommendedName>
        <fullName evidence="4">G domain-containing protein</fullName>
    </recommendedName>
</protein>
<dbReference type="GO" id="GO:0030686">
    <property type="term" value="C:90S preribosome"/>
    <property type="evidence" value="ECO:0007669"/>
    <property type="project" value="TreeGrafter"/>
</dbReference>
<dbReference type="Gene3D" id="3.40.50.300">
    <property type="entry name" value="P-loop containing nucleotide triphosphate hydrolases"/>
    <property type="match status" value="1"/>
</dbReference>
<keyword evidence="3" id="KW-1185">Reference proteome</keyword>
<organism evidence="2 3">
    <name type="scientific">Nosema bombycis (strain CQ1 / CVCC 102059)</name>
    <name type="common">Microsporidian parasite</name>
    <name type="synonym">Pebrine of silkworm</name>
    <dbReference type="NCBI Taxonomy" id="578461"/>
    <lineage>
        <taxon>Eukaryota</taxon>
        <taxon>Fungi</taxon>
        <taxon>Fungi incertae sedis</taxon>
        <taxon>Microsporidia</taxon>
        <taxon>Nosematidae</taxon>
        <taxon>Nosema</taxon>
    </lineage>
</organism>
<evidence type="ECO:0000313" key="2">
    <source>
        <dbReference type="EMBL" id="EOB12923.1"/>
    </source>
</evidence>
<dbReference type="SUPFAM" id="SSF52540">
    <property type="entry name" value="P-loop containing nucleoside triphosphate hydrolases"/>
    <property type="match status" value="1"/>
</dbReference>
<sequence>MKKEKKEIHLKDQKMAMKHRRDEAKMKVPMPNMAYKDDPPAFVTVVGSKSSGKSTLIKALVKKLSKNTLENVLGPVTLTINKDKRITIFECQSDIHQFVDTSKISDLVIFVIDARVGLEMETYE</sequence>
<dbReference type="VEuPathDB" id="MicrosporidiaDB:NBO_314gi002"/>
<feature type="non-terminal residue" evidence="2">
    <location>
        <position position="124"/>
    </location>
</feature>
<evidence type="ECO:0000256" key="1">
    <source>
        <dbReference type="SAM" id="MobiDB-lite"/>
    </source>
</evidence>
<dbReference type="OrthoDB" id="10260897at2759"/>
<dbReference type="EMBL" id="KB909222">
    <property type="protein sequence ID" value="EOB12923.1"/>
    <property type="molecule type" value="Genomic_DNA"/>
</dbReference>
<dbReference type="InterPro" id="IPR039761">
    <property type="entry name" value="Bms1/Tsr1"/>
</dbReference>
<accession>R0MJI0</accession>
<dbReference type="GO" id="GO:0034511">
    <property type="term" value="F:U3 snoRNA binding"/>
    <property type="evidence" value="ECO:0007669"/>
    <property type="project" value="TreeGrafter"/>
</dbReference>
<dbReference type="STRING" id="578461.R0MJI0"/>
<gene>
    <name evidence="2" type="ORF">NBO_314gi002</name>
</gene>
<dbReference type="GO" id="GO:0000462">
    <property type="term" value="P:maturation of SSU-rRNA from tricistronic rRNA transcript (SSU-rRNA, 5.8S rRNA, LSU-rRNA)"/>
    <property type="evidence" value="ECO:0007669"/>
    <property type="project" value="TreeGrafter"/>
</dbReference>
<proteinExistence type="predicted"/>
<feature type="compositionally biased region" description="Basic and acidic residues" evidence="1">
    <location>
        <begin position="1"/>
        <end position="26"/>
    </location>
</feature>